<dbReference type="InterPro" id="IPR038764">
    <property type="entry name" value="GNAT_N_AcTrfase_prd"/>
</dbReference>
<dbReference type="PANTHER" id="PTHR41700:SF1">
    <property type="entry name" value="N-ACETYLTRANSFERASE DOMAIN-CONTAINING PROTEIN"/>
    <property type="match status" value="1"/>
</dbReference>
<dbReference type="EMBL" id="FMCT01000002">
    <property type="protein sequence ID" value="SCE80593.1"/>
    <property type="molecule type" value="Genomic_DNA"/>
</dbReference>
<keyword evidence="3" id="KW-1185">Reference proteome</keyword>
<evidence type="ECO:0000256" key="1">
    <source>
        <dbReference type="SAM" id="MobiDB-lite"/>
    </source>
</evidence>
<dbReference type="Gene3D" id="3.40.630.30">
    <property type="match status" value="1"/>
</dbReference>
<keyword evidence="2" id="KW-0808">Transferase</keyword>
<dbReference type="SUPFAM" id="SSF55729">
    <property type="entry name" value="Acyl-CoA N-acyltransferases (Nat)"/>
    <property type="match status" value="1"/>
</dbReference>
<proteinExistence type="predicted"/>
<dbReference type="PANTHER" id="PTHR41700">
    <property type="entry name" value="GCN5-RELATED N-ACETYLTRANSFERASE"/>
    <property type="match status" value="1"/>
</dbReference>
<feature type="region of interest" description="Disordered" evidence="1">
    <location>
        <begin position="201"/>
        <end position="226"/>
    </location>
</feature>
<dbReference type="AlphaFoldDB" id="A0A1C4V983"/>
<reference evidence="3" key="1">
    <citation type="submission" date="2016-06" db="EMBL/GenBank/DDBJ databases">
        <authorList>
            <person name="Varghese N."/>
            <person name="Submissions Spin"/>
        </authorList>
    </citation>
    <scope>NUCLEOTIDE SEQUENCE [LARGE SCALE GENOMIC DNA]</scope>
    <source>
        <strain evidence="3">DSM 43168</strain>
    </source>
</reference>
<dbReference type="GO" id="GO:0016740">
    <property type="term" value="F:transferase activity"/>
    <property type="evidence" value="ECO:0007669"/>
    <property type="project" value="UniProtKB-KW"/>
</dbReference>
<organism evidence="2 3">
    <name type="scientific">Micromonospora carbonacea</name>
    <dbReference type="NCBI Taxonomy" id="47853"/>
    <lineage>
        <taxon>Bacteria</taxon>
        <taxon>Bacillati</taxon>
        <taxon>Actinomycetota</taxon>
        <taxon>Actinomycetes</taxon>
        <taxon>Micromonosporales</taxon>
        <taxon>Micromonosporaceae</taxon>
        <taxon>Micromonospora</taxon>
    </lineage>
</organism>
<evidence type="ECO:0000313" key="2">
    <source>
        <dbReference type="EMBL" id="SCE80593.1"/>
    </source>
</evidence>
<sequence length="294" mass="31460">MGTPDQTSGESVADRDAAIQAHNAALHAARHADVAVRELSGIAGLRAVSDLFAAVWGRTPEGVPAPSELLRSLQHSGGCVTAAVDHSNRLVGAAALAVAAPAGTTYSLIAAVAPGLGDRGIGYAVKQHQRWWALDHGYHTMAWTFDPLVARNARFNLVKLGAEAGGYEQAFYGRGSDEINGSDETDRLVATWRLDARRTVAASTGPPAEPERPPEPAAPLASGPDGQPILYQDETGRWCRVPHDILAVRRSEPDVASDWRLAIREIFMQAFADGFTATHVTRSGWYRLTRAGDR</sequence>
<name>A0A1C4V983_9ACTN</name>
<dbReference type="InterPro" id="IPR016181">
    <property type="entry name" value="Acyl_CoA_acyltransferase"/>
</dbReference>
<dbReference type="RefSeq" id="WP_218107298.1">
    <property type="nucleotide sequence ID" value="NZ_FMCT01000002.1"/>
</dbReference>
<dbReference type="Proteomes" id="UP000183585">
    <property type="component" value="Unassembled WGS sequence"/>
</dbReference>
<protein>
    <submittedName>
        <fullName evidence="2">Predicted acetyltransferase, GNAT superfamily</fullName>
    </submittedName>
</protein>
<gene>
    <name evidence="2" type="ORF">GA0070563_102129</name>
</gene>
<evidence type="ECO:0000313" key="3">
    <source>
        <dbReference type="Proteomes" id="UP000183585"/>
    </source>
</evidence>
<accession>A0A1C4V983</accession>